<dbReference type="PANTHER" id="PTHR23327">
    <property type="entry name" value="RING FINGER PROTEIN 127"/>
    <property type="match status" value="1"/>
</dbReference>
<feature type="region of interest" description="Disordered" evidence="5">
    <location>
        <begin position="658"/>
        <end position="677"/>
    </location>
</feature>
<keyword evidence="2 4" id="KW-0863">Zinc-finger</keyword>
<evidence type="ECO:0000256" key="4">
    <source>
        <dbReference type="PROSITE-ProRule" id="PRU00175"/>
    </source>
</evidence>
<dbReference type="Gene3D" id="1.20.58.1480">
    <property type="match status" value="1"/>
</dbReference>
<dbReference type="PANTHER" id="PTHR23327:SF42">
    <property type="entry name" value="LON PEPTIDASE N-TERMINAL DOMAIN AND RING FINGER PROTEIN C14F5.10C"/>
    <property type="match status" value="1"/>
</dbReference>
<dbReference type="Pfam" id="PF02190">
    <property type="entry name" value="LON_substr_bdg"/>
    <property type="match status" value="1"/>
</dbReference>
<dbReference type="PROSITE" id="PS00518">
    <property type="entry name" value="ZF_RING_1"/>
    <property type="match status" value="1"/>
</dbReference>
<proteinExistence type="predicted"/>
<reference evidence="8 9" key="1">
    <citation type="journal article" date="2019" name="Appl. Microbiol. Biotechnol.">
        <title>Genome sequence of Isaria javanica and comparative genome analysis insights into family S53 peptidase evolution in fungal entomopathogens.</title>
        <authorList>
            <person name="Lin R."/>
            <person name="Zhang X."/>
            <person name="Xin B."/>
            <person name="Zou M."/>
            <person name="Gao Y."/>
            <person name="Qin F."/>
            <person name="Hu Q."/>
            <person name="Xie B."/>
            <person name="Cheng X."/>
        </authorList>
    </citation>
    <scope>NUCLEOTIDE SEQUENCE [LARGE SCALE GENOMIC DNA]</scope>
    <source>
        <strain evidence="8 9">IJ1G</strain>
    </source>
</reference>
<feature type="region of interest" description="Disordered" evidence="5">
    <location>
        <begin position="488"/>
        <end position="565"/>
    </location>
</feature>
<feature type="compositionally biased region" description="Low complexity" evidence="5">
    <location>
        <begin position="493"/>
        <end position="505"/>
    </location>
</feature>
<feature type="region of interest" description="Disordered" evidence="5">
    <location>
        <begin position="1"/>
        <end position="87"/>
    </location>
</feature>
<evidence type="ECO:0000313" key="9">
    <source>
        <dbReference type="Proteomes" id="UP000315783"/>
    </source>
</evidence>
<evidence type="ECO:0000259" key="7">
    <source>
        <dbReference type="PROSITE" id="PS51787"/>
    </source>
</evidence>
<dbReference type="Pfam" id="PF13445">
    <property type="entry name" value="zf-RING_UBOX"/>
    <property type="match status" value="1"/>
</dbReference>
<feature type="region of interest" description="Disordered" evidence="5">
    <location>
        <begin position="201"/>
        <end position="278"/>
    </location>
</feature>
<dbReference type="CDD" id="cd16514">
    <property type="entry name" value="RING-HC_LONFs_rpt2"/>
    <property type="match status" value="1"/>
</dbReference>
<dbReference type="InterPro" id="IPR001841">
    <property type="entry name" value="Znf_RING"/>
</dbReference>
<accession>A0A545UT71</accession>
<feature type="domain" description="RING-type" evidence="6">
    <location>
        <begin position="288"/>
        <end position="326"/>
    </location>
</feature>
<feature type="compositionally biased region" description="Basic residues" evidence="5">
    <location>
        <begin position="240"/>
        <end position="249"/>
    </location>
</feature>
<dbReference type="InterPro" id="IPR017907">
    <property type="entry name" value="Znf_RING_CS"/>
</dbReference>
<dbReference type="InterPro" id="IPR003111">
    <property type="entry name" value="Lon_prtase_N"/>
</dbReference>
<dbReference type="AlphaFoldDB" id="A0A545UT71"/>
<evidence type="ECO:0000313" key="8">
    <source>
        <dbReference type="EMBL" id="TQV92635.1"/>
    </source>
</evidence>
<dbReference type="GO" id="GO:0008270">
    <property type="term" value="F:zinc ion binding"/>
    <property type="evidence" value="ECO:0007669"/>
    <property type="project" value="UniProtKB-KW"/>
</dbReference>
<dbReference type="EMBL" id="SPUK01000014">
    <property type="protein sequence ID" value="TQV92635.1"/>
    <property type="molecule type" value="Genomic_DNA"/>
</dbReference>
<dbReference type="SUPFAM" id="SSF57850">
    <property type="entry name" value="RING/U-box"/>
    <property type="match status" value="2"/>
</dbReference>
<organism evidence="8 9">
    <name type="scientific">Cordyceps javanica</name>
    <dbReference type="NCBI Taxonomy" id="43265"/>
    <lineage>
        <taxon>Eukaryota</taxon>
        <taxon>Fungi</taxon>
        <taxon>Dikarya</taxon>
        <taxon>Ascomycota</taxon>
        <taxon>Pezizomycotina</taxon>
        <taxon>Sordariomycetes</taxon>
        <taxon>Hypocreomycetidae</taxon>
        <taxon>Hypocreales</taxon>
        <taxon>Cordycipitaceae</taxon>
        <taxon>Cordyceps</taxon>
    </lineage>
</organism>
<evidence type="ECO:0000256" key="2">
    <source>
        <dbReference type="ARBA" id="ARBA00022771"/>
    </source>
</evidence>
<keyword evidence="9" id="KW-1185">Reference proteome</keyword>
<keyword evidence="1" id="KW-0479">Metal-binding</keyword>
<dbReference type="InterPro" id="IPR013083">
    <property type="entry name" value="Znf_RING/FYVE/PHD"/>
</dbReference>
<name>A0A545UT71_9HYPO</name>
<dbReference type="PROSITE" id="PS51787">
    <property type="entry name" value="LON_N"/>
    <property type="match status" value="1"/>
</dbReference>
<sequence>MSSDASRQVASPRLDPQFHHNATSPIAPGVTTPVSADTSQKPDEFPFPQTSQPADKMPFAVDVPGSNSPPPPHPPSSAAAPGSASPSGSPLLLKDVIHLFHCQLCDTLFTEPVTLPCGRTICKRCIPPAHVRSRISYPAVDDRLEGFRCPFKSCAKEHTLGDCGIDVTLNKLAGHIRKAMNMRGPTAAAAAAVAAPTTVVASQPTHGTTPSQIHSPASTLLSQSMPADPGHRPGDTENRHTHHQSHKKQTATGNEPAKQSHDDDDDDAEKASSPLARAQQLTRSELDCQVCYALYHDPLTTGCGHTFCRSCLHRILDHSRYCPICRRRLSISPLLNRASCPSNASLARIIETLWADELAARKVTIEADEAARRRDLETPLFICTLAFPQMPTFLHVFEPRYRLLVRRALEGDKTFGMVLPRRPRHAGDAAFHELGTLLRIENAQFFPDGRCLIETVGLSRFRVVRHGALDGYAVSSVERIDDISLEEEEATEAAEMAAAAAADAAPFPFPTSPDDDDDKNDNGHASATAASDHDSGDGGGGRRASRTTTSTTSPPPPPITVPSLETMTTHDLMQLATDFVRRMRDQSVPWMTDRMLAIYGECPVQDPSVFPWWLGSVLPVKDAEKYRLLGSASVRERLKICCRWIIEWETKTWYATSISSSSSGGVSRVGGGDGRAA</sequence>
<feature type="domain" description="Lon N-terminal" evidence="7">
    <location>
        <begin position="375"/>
        <end position="649"/>
    </location>
</feature>
<protein>
    <submittedName>
        <fullName evidence="8">S16 family peptidase</fullName>
    </submittedName>
</protein>
<dbReference type="STRING" id="43265.A0A545UT71"/>
<keyword evidence="3" id="KW-0862">Zinc</keyword>
<dbReference type="PROSITE" id="PS50089">
    <property type="entry name" value="ZF_RING_2"/>
    <property type="match status" value="1"/>
</dbReference>
<dbReference type="SMART" id="SM00184">
    <property type="entry name" value="RING"/>
    <property type="match status" value="2"/>
</dbReference>
<comment type="caution">
    <text evidence="8">The sequence shown here is derived from an EMBL/GenBank/DDBJ whole genome shotgun (WGS) entry which is preliminary data.</text>
</comment>
<dbReference type="OrthoDB" id="264917at2759"/>
<feature type="compositionally biased region" description="Gly residues" evidence="5">
    <location>
        <begin position="667"/>
        <end position="677"/>
    </location>
</feature>
<dbReference type="Pfam" id="PF13923">
    <property type="entry name" value="zf-C3HC4_2"/>
    <property type="match status" value="1"/>
</dbReference>
<dbReference type="SMART" id="SM00464">
    <property type="entry name" value="LON"/>
    <property type="match status" value="1"/>
</dbReference>
<evidence type="ECO:0000256" key="3">
    <source>
        <dbReference type="ARBA" id="ARBA00022833"/>
    </source>
</evidence>
<feature type="compositionally biased region" description="Low complexity" evidence="5">
    <location>
        <begin position="76"/>
        <end position="87"/>
    </location>
</feature>
<feature type="compositionally biased region" description="Basic and acidic residues" evidence="5">
    <location>
        <begin position="229"/>
        <end position="239"/>
    </location>
</feature>
<dbReference type="Proteomes" id="UP000315783">
    <property type="component" value="Unassembled WGS sequence"/>
</dbReference>
<dbReference type="Gene3D" id="2.30.130.40">
    <property type="entry name" value="LON domain-like"/>
    <property type="match status" value="1"/>
</dbReference>
<gene>
    <name evidence="8" type="ORF">IF1G_08559</name>
</gene>
<dbReference type="InterPro" id="IPR015947">
    <property type="entry name" value="PUA-like_sf"/>
</dbReference>
<dbReference type="Gene3D" id="3.30.40.10">
    <property type="entry name" value="Zinc/RING finger domain, C3HC4 (zinc finger)"/>
    <property type="match status" value="2"/>
</dbReference>
<evidence type="ECO:0000256" key="1">
    <source>
        <dbReference type="ARBA" id="ARBA00022723"/>
    </source>
</evidence>
<evidence type="ECO:0000259" key="6">
    <source>
        <dbReference type="PROSITE" id="PS50089"/>
    </source>
</evidence>
<feature type="compositionally biased region" description="Polar residues" evidence="5">
    <location>
        <begin position="202"/>
        <end position="225"/>
    </location>
</feature>
<dbReference type="InterPro" id="IPR027370">
    <property type="entry name" value="Znf-RING_euk"/>
</dbReference>
<evidence type="ECO:0000256" key="5">
    <source>
        <dbReference type="SAM" id="MobiDB-lite"/>
    </source>
</evidence>
<dbReference type="InterPro" id="IPR046336">
    <property type="entry name" value="Lon_prtase_N_sf"/>
</dbReference>
<dbReference type="SUPFAM" id="SSF88697">
    <property type="entry name" value="PUA domain-like"/>
    <property type="match status" value="1"/>
</dbReference>